<evidence type="ECO:0000313" key="1">
    <source>
        <dbReference type="EMBL" id="CAF1240128.1"/>
    </source>
</evidence>
<name>A0A814ZCK7_9BILA</name>
<gene>
    <name evidence="1" type="ORF">JXQ802_LOCUS26413</name>
</gene>
<dbReference type="AlphaFoldDB" id="A0A814ZCK7"/>
<reference evidence="1" key="1">
    <citation type="submission" date="2021-02" db="EMBL/GenBank/DDBJ databases">
        <authorList>
            <person name="Nowell W R."/>
        </authorList>
    </citation>
    <scope>NUCLEOTIDE SEQUENCE</scope>
</reference>
<proteinExistence type="predicted"/>
<evidence type="ECO:0000313" key="2">
    <source>
        <dbReference type="Proteomes" id="UP000663870"/>
    </source>
</evidence>
<accession>A0A814ZCK7</accession>
<protein>
    <submittedName>
        <fullName evidence="1">Uncharacterized protein</fullName>
    </submittedName>
</protein>
<comment type="caution">
    <text evidence="1">The sequence shown here is derived from an EMBL/GenBank/DDBJ whole genome shotgun (WGS) entry which is preliminary data.</text>
</comment>
<dbReference type="Proteomes" id="UP000663870">
    <property type="component" value="Unassembled WGS sequence"/>
</dbReference>
<dbReference type="EMBL" id="CAJNOL010000923">
    <property type="protein sequence ID" value="CAF1240128.1"/>
    <property type="molecule type" value="Genomic_DNA"/>
</dbReference>
<organism evidence="1 2">
    <name type="scientific">Rotaria sordida</name>
    <dbReference type="NCBI Taxonomy" id="392033"/>
    <lineage>
        <taxon>Eukaryota</taxon>
        <taxon>Metazoa</taxon>
        <taxon>Spiralia</taxon>
        <taxon>Gnathifera</taxon>
        <taxon>Rotifera</taxon>
        <taxon>Eurotatoria</taxon>
        <taxon>Bdelloidea</taxon>
        <taxon>Philodinida</taxon>
        <taxon>Philodinidae</taxon>
        <taxon>Rotaria</taxon>
    </lineage>
</organism>
<keyword evidence="2" id="KW-1185">Reference proteome</keyword>
<sequence>MEATDMARHQQVSLVIRYVDDEFNVYECFKDFGRASDTTDEMDIAEAVVHVRDSSDAVKCLYNLTEASTKCHKMFEDLQKKVGVVSVPLKQSFDTRWICRYERVITCLRYRQKTGQNKKLKIYVLNARPVEEIVIEKPSDESAQSYQTNSRMALANQ</sequence>